<dbReference type="SUPFAM" id="SSF46785">
    <property type="entry name" value="Winged helix' DNA-binding domain"/>
    <property type="match status" value="1"/>
</dbReference>
<dbReference type="GO" id="GO:0003700">
    <property type="term" value="F:DNA-binding transcription factor activity"/>
    <property type="evidence" value="ECO:0007669"/>
    <property type="project" value="InterPro"/>
</dbReference>
<evidence type="ECO:0000313" key="9">
    <source>
        <dbReference type="Proteomes" id="UP000014197"/>
    </source>
</evidence>
<dbReference type="InterPro" id="IPR036388">
    <property type="entry name" value="WH-like_DNA-bd_sf"/>
</dbReference>
<comment type="caution">
    <text evidence="6">The sequence shown here is derived from an EMBL/GenBank/DDBJ whole genome shotgun (WGS) entry which is preliminary data.</text>
</comment>
<evidence type="ECO:0000313" key="6">
    <source>
        <dbReference type="EMBL" id="EOH95068.1"/>
    </source>
</evidence>
<dbReference type="eggNOG" id="COG0583">
    <property type="taxonomic scope" value="Bacteria"/>
</dbReference>
<dbReference type="PANTHER" id="PTHR30126:SF40">
    <property type="entry name" value="HTH-TYPE TRANSCRIPTIONAL REGULATOR GLTR"/>
    <property type="match status" value="1"/>
</dbReference>
<dbReference type="Pfam" id="PF00126">
    <property type="entry name" value="HTH_1"/>
    <property type="match status" value="1"/>
</dbReference>
<dbReference type="EMBL" id="AJAR01000020">
    <property type="protein sequence ID" value="EOH95068.1"/>
    <property type="molecule type" value="Genomic_DNA"/>
</dbReference>
<dbReference type="PATRIC" id="fig|1158608.3.peg.2112"/>
<accession>R2QIQ1</accession>
<protein>
    <recommendedName>
        <fullName evidence="5">HTH lysR-type domain-containing protein</fullName>
    </recommendedName>
</protein>
<keyword evidence="4" id="KW-0804">Transcription</keyword>
<proteinExistence type="inferred from homology"/>
<comment type="similarity">
    <text evidence="1">Belongs to the LysR transcriptional regulatory family.</text>
</comment>
<evidence type="ECO:0000313" key="8">
    <source>
        <dbReference type="Proteomes" id="UP000013858"/>
    </source>
</evidence>
<dbReference type="STRING" id="155618.RV06_GL002420"/>
<evidence type="ECO:0000259" key="5">
    <source>
        <dbReference type="PROSITE" id="PS50931"/>
    </source>
</evidence>
<keyword evidence="9" id="KW-1185">Reference proteome</keyword>
<dbReference type="Proteomes" id="UP000013858">
    <property type="component" value="Unassembled WGS sequence"/>
</dbReference>
<keyword evidence="3" id="KW-0238">DNA-binding</keyword>
<dbReference type="PROSITE" id="PS50931">
    <property type="entry name" value="HTH_LYSR"/>
    <property type="match status" value="1"/>
</dbReference>
<dbReference type="Gene3D" id="1.10.10.10">
    <property type="entry name" value="Winged helix-like DNA-binding domain superfamily/Winged helix DNA-binding domain"/>
    <property type="match status" value="1"/>
</dbReference>
<reference evidence="7 9" key="2">
    <citation type="submission" date="2013-03" db="EMBL/GenBank/DDBJ databases">
        <title>The Genome Sequence of Enterococcus haemoperoxidus BAA-382 (PacBio/Illumina hybrid assembly).</title>
        <authorList>
            <consortium name="The Broad Institute Genomics Platform"/>
            <consortium name="The Broad Institute Genome Sequencing Center for Infectious Disease"/>
            <person name="Earl A."/>
            <person name="Russ C."/>
            <person name="Gilmore M."/>
            <person name="Surin D."/>
            <person name="Walker B."/>
            <person name="Young S."/>
            <person name="Zeng Q."/>
            <person name="Gargeya S."/>
            <person name="Fitzgerald M."/>
            <person name="Haas B."/>
            <person name="Abouelleil A."/>
            <person name="Allen A.W."/>
            <person name="Alvarado L."/>
            <person name="Arachchi H.M."/>
            <person name="Berlin A.M."/>
            <person name="Chapman S.B."/>
            <person name="Gainer-Dewar J."/>
            <person name="Goldberg J."/>
            <person name="Griggs A."/>
            <person name="Gujja S."/>
            <person name="Hansen M."/>
            <person name="Howarth C."/>
            <person name="Imamovic A."/>
            <person name="Ireland A."/>
            <person name="Larimer J."/>
            <person name="McCowan C."/>
            <person name="Murphy C."/>
            <person name="Pearson M."/>
            <person name="Poon T.W."/>
            <person name="Priest M."/>
            <person name="Roberts A."/>
            <person name="Saif S."/>
            <person name="Shea T."/>
            <person name="Sisk P."/>
            <person name="Sykes S."/>
            <person name="Wortman J."/>
            <person name="Nusbaum C."/>
            <person name="Birren B."/>
        </authorList>
    </citation>
    <scope>NUCLEOTIDE SEQUENCE [LARGE SCALE GENOMIC DNA]</scope>
    <source>
        <strain evidence="7 9">ATCC BAA-382</strain>
    </source>
</reference>
<dbReference type="AlphaFoldDB" id="R2QIQ1"/>
<evidence type="ECO:0000256" key="1">
    <source>
        <dbReference type="ARBA" id="ARBA00009437"/>
    </source>
</evidence>
<dbReference type="InterPro" id="IPR036390">
    <property type="entry name" value="WH_DNA-bd_sf"/>
</dbReference>
<evidence type="ECO:0000256" key="2">
    <source>
        <dbReference type="ARBA" id="ARBA00023015"/>
    </source>
</evidence>
<dbReference type="InterPro" id="IPR000847">
    <property type="entry name" value="LysR_HTH_N"/>
</dbReference>
<evidence type="ECO:0000256" key="3">
    <source>
        <dbReference type="ARBA" id="ARBA00023125"/>
    </source>
</evidence>
<dbReference type="GO" id="GO:0000976">
    <property type="term" value="F:transcription cis-regulatory region binding"/>
    <property type="evidence" value="ECO:0007669"/>
    <property type="project" value="TreeGrafter"/>
</dbReference>
<organism evidence="6 8">
    <name type="scientific">Enterococcus haemoperoxidus ATCC BAA-382</name>
    <dbReference type="NCBI Taxonomy" id="1158608"/>
    <lineage>
        <taxon>Bacteria</taxon>
        <taxon>Bacillati</taxon>
        <taxon>Bacillota</taxon>
        <taxon>Bacilli</taxon>
        <taxon>Lactobacillales</taxon>
        <taxon>Enterococcaceae</taxon>
        <taxon>Enterococcus</taxon>
    </lineage>
</organism>
<keyword evidence="2" id="KW-0805">Transcription regulation</keyword>
<feature type="domain" description="HTH lysR-type" evidence="5">
    <location>
        <begin position="5"/>
        <end position="62"/>
    </location>
</feature>
<name>R2QIQ1_9ENTE</name>
<reference evidence="6 8" key="1">
    <citation type="submission" date="2013-02" db="EMBL/GenBank/DDBJ databases">
        <title>The Genome Sequence of Enterococcus haemoperoxidus BAA-382.</title>
        <authorList>
            <consortium name="The Broad Institute Genome Sequencing Platform"/>
            <consortium name="The Broad Institute Genome Sequencing Center for Infectious Disease"/>
            <person name="Earl A.M."/>
            <person name="Gilmore M.S."/>
            <person name="Lebreton F."/>
            <person name="Walker B."/>
            <person name="Young S.K."/>
            <person name="Zeng Q."/>
            <person name="Gargeya S."/>
            <person name="Fitzgerald M."/>
            <person name="Haas B."/>
            <person name="Abouelleil A."/>
            <person name="Alvarado L."/>
            <person name="Arachchi H.M."/>
            <person name="Berlin A.M."/>
            <person name="Chapman S.B."/>
            <person name="Dewar J."/>
            <person name="Goldberg J."/>
            <person name="Griggs A."/>
            <person name="Gujja S."/>
            <person name="Hansen M."/>
            <person name="Howarth C."/>
            <person name="Imamovic A."/>
            <person name="Larimer J."/>
            <person name="McCowan C."/>
            <person name="Murphy C."/>
            <person name="Neiman D."/>
            <person name="Pearson M."/>
            <person name="Priest M."/>
            <person name="Roberts A."/>
            <person name="Saif S."/>
            <person name="Shea T."/>
            <person name="Sisk P."/>
            <person name="Sykes S."/>
            <person name="Wortman J."/>
            <person name="Nusbaum C."/>
            <person name="Birren B."/>
        </authorList>
    </citation>
    <scope>NUCLEOTIDE SEQUENCE [LARGE SCALE GENOMIC DNA]</scope>
    <source>
        <strain evidence="6 8">ATCC BAA-382</strain>
    </source>
</reference>
<dbReference type="EMBL" id="ASVY01000003">
    <property type="protein sequence ID" value="EOT60467.1"/>
    <property type="molecule type" value="Genomic_DNA"/>
</dbReference>
<dbReference type="Proteomes" id="UP000014197">
    <property type="component" value="Unassembled WGS sequence"/>
</dbReference>
<gene>
    <name evidence="7" type="ORF">I583_03113</name>
    <name evidence="6" type="ORF">UAW_02147</name>
</gene>
<evidence type="ECO:0000256" key="4">
    <source>
        <dbReference type="ARBA" id="ARBA00023163"/>
    </source>
</evidence>
<sequence length="117" mass="13530">MGSMMEVNDLRNFQRIAATCSMSQATRTMEYAQSNLTERIKLLKQELSVLFFLRTNRGVVLLSKGEKLLKYATVILAQINEIETYYKKMMLGHNAKNHISASRNPNKRWDQKQCLGE</sequence>
<dbReference type="PANTHER" id="PTHR30126">
    <property type="entry name" value="HTH-TYPE TRANSCRIPTIONAL REGULATOR"/>
    <property type="match status" value="1"/>
</dbReference>
<evidence type="ECO:0000313" key="7">
    <source>
        <dbReference type="EMBL" id="EOT60467.1"/>
    </source>
</evidence>